<evidence type="ECO:0000313" key="3">
    <source>
        <dbReference type="Proteomes" id="UP000663854"/>
    </source>
</evidence>
<dbReference type="Proteomes" id="UP000663870">
    <property type="component" value="Unassembled WGS sequence"/>
</dbReference>
<dbReference type="EMBL" id="CAJNOH010001219">
    <property type="protein sequence ID" value="CAF1191392.1"/>
    <property type="molecule type" value="Genomic_DNA"/>
</dbReference>
<dbReference type="Proteomes" id="UP000663854">
    <property type="component" value="Unassembled WGS sequence"/>
</dbReference>
<proteinExistence type="predicted"/>
<name>A0A814VSV1_9BILA</name>
<evidence type="ECO:0000313" key="2">
    <source>
        <dbReference type="EMBL" id="CAF1458048.1"/>
    </source>
</evidence>
<dbReference type="AlphaFoldDB" id="A0A814VSV1"/>
<dbReference type="EMBL" id="CAJNOL010002074">
    <property type="protein sequence ID" value="CAF1458048.1"/>
    <property type="molecule type" value="Genomic_DNA"/>
</dbReference>
<evidence type="ECO:0000313" key="1">
    <source>
        <dbReference type="EMBL" id="CAF1191392.1"/>
    </source>
</evidence>
<gene>
    <name evidence="2" type="ORF">JXQ802_LOCUS38001</name>
    <name evidence="1" type="ORF">PYM288_LOCUS24365</name>
</gene>
<comment type="caution">
    <text evidence="1">The sequence shown here is derived from an EMBL/GenBank/DDBJ whole genome shotgun (WGS) entry which is preliminary data.</text>
</comment>
<reference evidence="1" key="1">
    <citation type="submission" date="2021-02" db="EMBL/GenBank/DDBJ databases">
        <authorList>
            <person name="Nowell W R."/>
        </authorList>
    </citation>
    <scope>NUCLEOTIDE SEQUENCE</scope>
</reference>
<evidence type="ECO:0000313" key="4">
    <source>
        <dbReference type="Proteomes" id="UP000663870"/>
    </source>
</evidence>
<organism evidence="1 3">
    <name type="scientific">Rotaria sordida</name>
    <dbReference type="NCBI Taxonomy" id="392033"/>
    <lineage>
        <taxon>Eukaryota</taxon>
        <taxon>Metazoa</taxon>
        <taxon>Spiralia</taxon>
        <taxon>Gnathifera</taxon>
        <taxon>Rotifera</taxon>
        <taxon>Eurotatoria</taxon>
        <taxon>Bdelloidea</taxon>
        <taxon>Philodinida</taxon>
        <taxon>Philodinidae</taxon>
        <taxon>Rotaria</taxon>
    </lineage>
</organism>
<sequence length="276" mass="31572">MIQPIQQLRIIAEPKAFYRERYGSELNKSENVAKRYIRAEDKNQFKLEYPTIEISGACFLLTHKKLLQKELRSHSPFRIIDSTKRVDNNVFNIFPGTSVLSQVMMDEMNQKRHGITAASAVATNEQDVKFATCAPEIGNWAGGDNVLMVLTKLDRKKALHIYFDYVELNQKKNIRYEFVDMKTIVFQTPACLMVPNGQNRTVSIVAMQDETIIAKFNFLYLAPSILSTTNVCSSCHSSKSSGVVRSTASNKRSCSSFDDLFVEQEYEWEQLRNSRI</sequence>
<accession>A0A814VSV1</accession>
<protein>
    <submittedName>
        <fullName evidence="1">Uncharacterized protein</fullName>
    </submittedName>
</protein>
<keyword evidence="4" id="KW-1185">Reference proteome</keyword>